<dbReference type="PANTHER" id="PTHR12326:SF3">
    <property type="entry name" value="DIFFERENTIALLY EXPRESSED IN FDCP 8 HOMOLOG"/>
    <property type="match status" value="1"/>
</dbReference>
<evidence type="ECO:0000256" key="3">
    <source>
        <dbReference type="ARBA" id="ARBA00022771"/>
    </source>
</evidence>
<evidence type="ECO:0000256" key="4">
    <source>
        <dbReference type="ARBA" id="ARBA00022833"/>
    </source>
</evidence>
<feature type="domain" description="Phorbol-ester/DAG-type" evidence="7">
    <location>
        <begin position="115"/>
        <end position="168"/>
    </location>
</feature>
<organism evidence="8 9">
    <name type="scientific">Ranatra chinensis</name>
    <dbReference type="NCBI Taxonomy" id="642074"/>
    <lineage>
        <taxon>Eukaryota</taxon>
        <taxon>Metazoa</taxon>
        <taxon>Ecdysozoa</taxon>
        <taxon>Arthropoda</taxon>
        <taxon>Hexapoda</taxon>
        <taxon>Insecta</taxon>
        <taxon>Pterygota</taxon>
        <taxon>Neoptera</taxon>
        <taxon>Paraneoptera</taxon>
        <taxon>Hemiptera</taxon>
        <taxon>Heteroptera</taxon>
        <taxon>Panheteroptera</taxon>
        <taxon>Nepomorpha</taxon>
        <taxon>Nepidae</taxon>
        <taxon>Ranatrinae</taxon>
        <taxon>Ranatra</taxon>
    </lineage>
</organism>
<accession>A0ABD0YI97</accession>
<dbReference type="InterPro" id="IPR002219">
    <property type="entry name" value="PKC_DAG/PE"/>
</dbReference>
<keyword evidence="4" id="KW-0862">Zinc</keyword>
<proteinExistence type="inferred from homology"/>
<dbReference type="InterPro" id="IPR025258">
    <property type="entry name" value="RH_dom"/>
</dbReference>
<sequence>MDVPVLHTPSPSSSTSGGISGDELSDSSSSLPSSFISAQNYITIKEGCQSVFTIEELSEAVNRCKELVLDSEECSEERKWLVRRLIELRHRLQQAKDAEVDKDNSDTSETQVLLGHHFKLEYNPTSTKKRYCDRCCGMIWNVIQSWYRCADCQYKCHVKCLEQTSRVCAHLIASENPHYEPNICPEVGLADQSYRCYECCTHITFKNSLVEARLCDYTGRYYCPSCHWNTQAVIPARVVKNWDFELRPVSRASYQLLRHTRSRPIITLNPHLYNLVGELASIKNMREELSRMKHYIATCRFALESGVLMKELEWRHHLVHDTEVFSLNDLIEINAGVLVDKLKSVHSLLMKHIKEDCKVCQGRGYICEHCDDKAIIFPFDMSMYTCPKCNYVQHRVCWIRKQLCPKCCRKEKKEKEAVS</sequence>
<evidence type="ECO:0000313" key="8">
    <source>
        <dbReference type="EMBL" id="KAL1131013.1"/>
    </source>
</evidence>
<comment type="similarity">
    <text evidence="5">Belongs to the DEF8 family.</text>
</comment>
<dbReference type="Proteomes" id="UP001558652">
    <property type="component" value="Unassembled WGS sequence"/>
</dbReference>
<dbReference type="PROSITE" id="PS50081">
    <property type="entry name" value="ZF_DAG_PE_2"/>
    <property type="match status" value="1"/>
</dbReference>
<evidence type="ECO:0000256" key="5">
    <source>
        <dbReference type="ARBA" id="ARBA00029450"/>
    </source>
</evidence>
<keyword evidence="2" id="KW-0677">Repeat</keyword>
<dbReference type="Pfam" id="PF00130">
    <property type="entry name" value="C1_1"/>
    <property type="match status" value="1"/>
</dbReference>
<dbReference type="CDD" id="cd20819">
    <property type="entry name" value="C1_DEF8"/>
    <property type="match status" value="1"/>
</dbReference>
<dbReference type="EMBL" id="JBFDAA010000007">
    <property type="protein sequence ID" value="KAL1131013.1"/>
    <property type="molecule type" value="Genomic_DNA"/>
</dbReference>
<protein>
    <recommendedName>
        <fullName evidence="7">Phorbol-ester/DAG-type domain-containing protein</fullName>
    </recommendedName>
</protein>
<dbReference type="GO" id="GO:0008270">
    <property type="term" value="F:zinc ion binding"/>
    <property type="evidence" value="ECO:0007669"/>
    <property type="project" value="UniProtKB-KW"/>
</dbReference>
<name>A0ABD0YI97_9HEMI</name>
<dbReference type="InterPro" id="IPR046349">
    <property type="entry name" value="C1-like_sf"/>
</dbReference>
<feature type="compositionally biased region" description="Low complexity" evidence="6">
    <location>
        <begin position="8"/>
        <end position="17"/>
    </location>
</feature>
<dbReference type="SUPFAM" id="SSF57889">
    <property type="entry name" value="Cysteine-rich domain"/>
    <property type="match status" value="1"/>
</dbReference>
<dbReference type="SMART" id="SM00109">
    <property type="entry name" value="C1"/>
    <property type="match status" value="1"/>
</dbReference>
<dbReference type="SMART" id="SM01175">
    <property type="entry name" value="DUF4206"/>
    <property type="match status" value="1"/>
</dbReference>
<evidence type="ECO:0000259" key="7">
    <source>
        <dbReference type="PROSITE" id="PS50081"/>
    </source>
</evidence>
<dbReference type="InterPro" id="IPR047983">
    <property type="entry name" value="DEF8_C1"/>
</dbReference>
<dbReference type="Gene3D" id="3.30.60.20">
    <property type="match status" value="1"/>
</dbReference>
<dbReference type="InterPro" id="IPR051366">
    <property type="entry name" value="DEF8"/>
</dbReference>
<comment type="caution">
    <text evidence="8">The sequence shown here is derived from an EMBL/GenBank/DDBJ whole genome shotgun (WGS) entry which is preliminary data.</text>
</comment>
<feature type="region of interest" description="Disordered" evidence="6">
    <location>
        <begin position="1"/>
        <end position="30"/>
    </location>
</feature>
<dbReference type="AlphaFoldDB" id="A0ABD0YI97"/>
<dbReference type="Pfam" id="PF13901">
    <property type="entry name" value="RH_dom"/>
    <property type="match status" value="1"/>
</dbReference>
<keyword evidence="9" id="KW-1185">Reference proteome</keyword>
<reference evidence="8 9" key="1">
    <citation type="submission" date="2024-07" db="EMBL/GenBank/DDBJ databases">
        <title>Chromosome-level genome assembly of the water stick insect Ranatra chinensis (Heteroptera: Nepidae).</title>
        <authorList>
            <person name="Liu X."/>
        </authorList>
    </citation>
    <scope>NUCLEOTIDE SEQUENCE [LARGE SCALE GENOMIC DNA]</scope>
    <source>
        <strain evidence="8">Cailab_2021Rc</strain>
        <tissue evidence="8">Muscle</tissue>
    </source>
</reference>
<dbReference type="PANTHER" id="PTHR12326">
    <property type="entry name" value="PLECKSTRIN HOMOLOGY DOMAIN CONTAINING PROTEIN"/>
    <property type="match status" value="1"/>
</dbReference>
<evidence type="ECO:0000256" key="2">
    <source>
        <dbReference type="ARBA" id="ARBA00022737"/>
    </source>
</evidence>
<evidence type="ECO:0000256" key="1">
    <source>
        <dbReference type="ARBA" id="ARBA00022723"/>
    </source>
</evidence>
<keyword evidence="1" id="KW-0479">Metal-binding</keyword>
<keyword evidence="3" id="KW-0863">Zinc-finger</keyword>
<gene>
    <name evidence="8" type="ORF">AAG570_012251</name>
</gene>
<evidence type="ECO:0000313" key="9">
    <source>
        <dbReference type="Proteomes" id="UP001558652"/>
    </source>
</evidence>
<evidence type="ECO:0000256" key="6">
    <source>
        <dbReference type="SAM" id="MobiDB-lite"/>
    </source>
</evidence>